<name>A0AAV5BWE3_ELECO</name>
<feature type="domain" description="DUF6598" evidence="2">
    <location>
        <begin position="64"/>
        <end position="105"/>
    </location>
</feature>
<comment type="caution">
    <text evidence="3">The sequence shown here is derived from an EMBL/GenBank/DDBJ whole genome shotgun (WGS) entry which is preliminary data.</text>
</comment>
<dbReference type="PANTHER" id="PTHR33065">
    <property type="entry name" value="OS07G0486400 PROTEIN"/>
    <property type="match status" value="1"/>
</dbReference>
<feature type="region of interest" description="Disordered" evidence="1">
    <location>
        <begin position="1"/>
        <end position="33"/>
    </location>
</feature>
<dbReference type="PANTHER" id="PTHR33065:SF61">
    <property type="entry name" value="EXPRESSED PROTEIN"/>
    <property type="match status" value="1"/>
</dbReference>
<feature type="domain" description="DUF6598" evidence="2">
    <location>
        <begin position="117"/>
        <end position="222"/>
    </location>
</feature>
<feature type="compositionally biased region" description="Basic and acidic residues" evidence="1">
    <location>
        <begin position="1"/>
        <end position="19"/>
    </location>
</feature>
<dbReference type="Proteomes" id="UP001054889">
    <property type="component" value="Unassembled WGS sequence"/>
</dbReference>
<reference evidence="3" key="1">
    <citation type="journal article" date="2018" name="DNA Res.">
        <title>Multiple hybrid de novo genome assembly of finger millet, an orphan allotetraploid crop.</title>
        <authorList>
            <person name="Hatakeyama M."/>
            <person name="Aluri S."/>
            <person name="Balachadran M.T."/>
            <person name="Sivarajan S.R."/>
            <person name="Patrignani A."/>
            <person name="Gruter S."/>
            <person name="Poveda L."/>
            <person name="Shimizu-Inatsugi R."/>
            <person name="Baeten J."/>
            <person name="Francoijs K.J."/>
            <person name="Nataraja K.N."/>
            <person name="Reddy Y.A.N."/>
            <person name="Phadnis S."/>
            <person name="Ravikumar R.L."/>
            <person name="Schlapbach R."/>
            <person name="Sreeman S.M."/>
            <person name="Shimizu K.K."/>
        </authorList>
    </citation>
    <scope>NUCLEOTIDE SEQUENCE</scope>
</reference>
<reference evidence="3" key="2">
    <citation type="submission" date="2021-12" db="EMBL/GenBank/DDBJ databases">
        <title>Resequencing data analysis of finger millet.</title>
        <authorList>
            <person name="Hatakeyama M."/>
            <person name="Aluri S."/>
            <person name="Balachadran M.T."/>
            <person name="Sivarajan S.R."/>
            <person name="Poveda L."/>
            <person name="Shimizu-Inatsugi R."/>
            <person name="Schlapbach R."/>
            <person name="Sreeman S.M."/>
            <person name="Shimizu K.K."/>
        </authorList>
    </citation>
    <scope>NUCLEOTIDE SEQUENCE</scope>
</reference>
<evidence type="ECO:0000256" key="1">
    <source>
        <dbReference type="SAM" id="MobiDB-lite"/>
    </source>
</evidence>
<evidence type="ECO:0000259" key="2">
    <source>
        <dbReference type="Pfam" id="PF20241"/>
    </source>
</evidence>
<gene>
    <name evidence="3" type="primary">ga06325</name>
    <name evidence="3" type="ORF">PR202_ga06325</name>
</gene>
<dbReference type="EMBL" id="BQKI01000003">
    <property type="protein sequence ID" value="GJM90079.1"/>
    <property type="molecule type" value="Genomic_DNA"/>
</dbReference>
<sequence length="314" mass="34743">MEKASGDGEDGGKQRDRSNLGESEETGGANKEVDPVLEFWARKMRQGDEKERAKYPDEDWIHIYLVLTGPTRAVVVCNPVHLEAVLKLKGSIESEDKELSLFTEPIASSYDERFYTHASIEATINVQVTDGAWPVGFYDRFTAHTASLEDNRVELLDSGDEKVFVDADGLMQLSRHVASVETDGELTISVEAFGHDNDHIIVVGKDDEHFTPKWACKSVERDGALTQARNIAHYVSSTMHARVSVIMTGTGICPCLIVNVLDLIYWGRARQNALDLTQGVKRGGIGLTNVKCYPRRQERSHGIANVPPPPPPDT</sequence>
<dbReference type="InterPro" id="IPR046533">
    <property type="entry name" value="DUF6598"/>
</dbReference>
<evidence type="ECO:0000313" key="4">
    <source>
        <dbReference type="Proteomes" id="UP001054889"/>
    </source>
</evidence>
<evidence type="ECO:0000313" key="3">
    <source>
        <dbReference type="EMBL" id="GJM90079.1"/>
    </source>
</evidence>
<dbReference type="AlphaFoldDB" id="A0AAV5BWE3"/>
<proteinExistence type="predicted"/>
<protein>
    <recommendedName>
        <fullName evidence="2">DUF6598 domain-containing protein</fullName>
    </recommendedName>
</protein>
<organism evidence="3 4">
    <name type="scientific">Eleusine coracana subsp. coracana</name>
    <dbReference type="NCBI Taxonomy" id="191504"/>
    <lineage>
        <taxon>Eukaryota</taxon>
        <taxon>Viridiplantae</taxon>
        <taxon>Streptophyta</taxon>
        <taxon>Embryophyta</taxon>
        <taxon>Tracheophyta</taxon>
        <taxon>Spermatophyta</taxon>
        <taxon>Magnoliopsida</taxon>
        <taxon>Liliopsida</taxon>
        <taxon>Poales</taxon>
        <taxon>Poaceae</taxon>
        <taxon>PACMAD clade</taxon>
        <taxon>Chloridoideae</taxon>
        <taxon>Cynodonteae</taxon>
        <taxon>Eleusininae</taxon>
        <taxon>Eleusine</taxon>
    </lineage>
</organism>
<keyword evidence="4" id="KW-1185">Reference proteome</keyword>
<accession>A0AAV5BWE3</accession>
<dbReference type="Pfam" id="PF20241">
    <property type="entry name" value="DUF6598"/>
    <property type="match status" value="2"/>
</dbReference>